<dbReference type="GeneID" id="29070105"/>
<dbReference type="InterPro" id="IPR025960">
    <property type="entry name" value="RVT_N"/>
</dbReference>
<name>A0A1C9CFX3_9FLOR</name>
<feature type="domain" description="Reverse transcriptase N-terminal" evidence="1">
    <location>
        <begin position="22"/>
        <end position="71"/>
    </location>
</feature>
<proteinExistence type="predicted"/>
<accession>A0A1C9CFX3</accession>
<protein>
    <submittedName>
        <fullName evidence="2">Reverse_transcriptase</fullName>
    </submittedName>
</protein>
<evidence type="ECO:0000313" key="2">
    <source>
        <dbReference type="EMBL" id="AOM67300.1"/>
    </source>
</evidence>
<sequence length="445" mass="52398">MTQIVLSNMLITNNSLSIVNNQQLIQELISLQKRIYKATIYHDYKSVHKLQKLLLASQSVKLLILSNITNKHFKSHNASSANVNLKSQLVQSFCSTNEYALISKLDVAQLYSFLVDHVFVAHLYDNIISDLVYLSLKPEWEAKFVNSDSIDKVKRNYLYKIDVILHVYLQYNQYSKTKCNKIYVLKNKVDILHYPHNLDYTYLQSKLNTINSINKFIKKYLAFYPNFNAKKDTEIILIFYYISFFSDHLLSLLKEIIMESLSTEVYLCKTLFADIMHKNAYMLKLSRFLWHEGYFIFFSDSKNEAVFIRNRIKNLLDSVGLVFDETNIPIFELRNGFNFLDFHIQGNSLGNISLRASLKSQLVLLKKIKEILYHKDHLNRVRPNTYLSFRSAIRKVNHVVREWKTYYIKIGNTNHMIYTRLNRTIQIILHKWQGKNGKKKKKNAG</sequence>
<geneLocation type="plastid" evidence="2"/>
<gene>
    <name evidence="2" type="primary">RVT_N</name>
    <name evidence="2" type="ORF">Hrub_056</name>
</gene>
<evidence type="ECO:0000259" key="1">
    <source>
        <dbReference type="Pfam" id="PF13655"/>
    </source>
</evidence>
<keyword evidence="2" id="KW-0934">Plastid</keyword>
<reference evidence="2" key="1">
    <citation type="journal article" date="2016" name="BMC Biol.">
        <title>Parallel evolution of highly conserved plastid genome architecture in red seaweeds and seed plants.</title>
        <authorList>
            <person name="Lee J."/>
            <person name="Cho C.H."/>
            <person name="Park S.I."/>
            <person name="Choi J.W."/>
            <person name="Song H.S."/>
            <person name="West J.A."/>
            <person name="Bhattacharya D."/>
            <person name="Yoon H.S."/>
        </authorList>
    </citation>
    <scope>NUCLEOTIDE SEQUENCE</scope>
</reference>
<dbReference type="Pfam" id="PF13655">
    <property type="entry name" value="RVT_N"/>
    <property type="match status" value="1"/>
</dbReference>
<organism evidence="2">
    <name type="scientific">Hildenbrandia rubra</name>
    <dbReference type="NCBI Taxonomy" id="31481"/>
    <lineage>
        <taxon>Eukaryota</taxon>
        <taxon>Rhodophyta</taxon>
        <taxon>Florideophyceae</taxon>
        <taxon>Hildenbrandiophycidae</taxon>
        <taxon>Hildenbrandiales</taxon>
        <taxon>Hildenbrandiaceae</taxon>
        <taxon>Hildenbrandia</taxon>
    </lineage>
</organism>
<dbReference type="AlphaFoldDB" id="A0A1C9CFX3"/>
<dbReference type="RefSeq" id="YP_009294058.1">
    <property type="nucleotide sequence ID" value="NC_031146.1"/>
</dbReference>
<dbReference type="EMBL" id="KX284724">
    <property type="protein sequence ID" value="AOM67300.1"/>
    <property type="molecule type" value="Genomic_DNA"/>
</dbReference>